<dbReference type="Proteomes" id="UP000245771">
    <property type="component" value="Unassembled WGS sequence"/>
</dbReference>
<organism evidence="6 7">
    <name type="scientific">Meira miltonrushii</name>
    <dbReference type="NCBI Taxonomy" id="1280837"/>
    <lineage>
        <taxon>Eukaryota</taxon>
        <taxon>Fungi</taxon>
        <taxon>Dikarya</taxon>
        <taxon>Basidiomycota</taxon>
        <taxon>Ustilaginomycotina</taxon>
        <taxon>Exobasidiomycetes</taxon>
        <taxon>Exobasidiales</taxon>
        <taxon>Brachybasidiaceae</taxon>
        <taxon>Meira</taxon>
    </lineage>
</organism>
<evidence type="ECO:0000256" key="4">
    <source>
        <dbReference type="SAM" id="MobiDB-lite"/>
    </source>
</evidence>
<dbReference type="PANTHER" id="PTHR12558">
    <property type="entry name" value="CELL DIVISION CYCLE 16,23,27"/>
    <property type="match status" value="1"/>
</dbReference>
<name>A0A316VF22_9BASI</name>
<evidence type="ECO:0000313" key="7">
    <source>
        <dbReference type="Proteomes" id="UP000245771"/>
    </source>
</evidence>
<accession>A0A316VF22</accession>
<evidence type="ECO:0000256" key="1">
    <source>
        <dbReference type="ARBA" id="ARBA00022803"/>
    </source>
</evidence>
<dbReference type="GO" id="GO:0031145">
    <property type="term" value="P:anaphase-promoting complex-dependent catabolic process"/>
    <property type="evidence" value="ECO:0007669"/>
    <property type="project" value="TreeGrafter"/>
</dbReference>
<feature type="region of interest" description="Disordered" evidence="4">
    <location>
        <begin position="89"/>
        <end position="141"/>
    </location>
</feature>
<feature type="compositionally biased region" description="Low complexity" evidence="4">
    <location>
        <begin position="95"/>
        <end position="107"/>
    </location>
</feature>
<comment type="similarity">
    <text evidence="2">Belongs to the APC3/CDC27 family.</text>
</comment>
<dbReference type="FunCoup" id="A0A316VF22">
    <property type="interactions" value="718"/>
</dbReference>
<dbReference type="GO" id="GO:0007091">
    <property type="term" value="P:metaphase/anaphase transition of mitotic cell cycle"/>
    <property type="evidence" value="ECO:0007669"/>
    <property type="project" value="TreeGrafter"/>
</dbReference>
<dbReference type="GeneID" id="37017536"/>
<evidence type="ECO:0000313" key="6">
    <source>
        <dbReference type="EMBL" id="PWN34913.1"/>
    </source>
</evidence>
<proteinExistence type="inferred from homology"/>
<evidence type="ECO:0000256" key="2">
    <source>
        <dbReference type="ARBA" id="ARBA00038210"/>
    </source>
</evidence>
<dbReference type="GO" id="GO:0005737">
    <property type="term" value="C:cytoplasm"/>
    <property type="evidence" value="ECO:0007669"/>
    <property type="project" value="TreeGrafter"/>
</dbReference>
<feature type="repeat" description="TPR" evidence="3">
    <location>
        <begin position="438"/>
        <end position="471"/>
    </location>
</feature>
<dbReference type="RefSeq" id="XP_025355215.1">
    <property type="nucleotide sequence ID" value="XM_025495755.1"/>
</dbReference>
<feature type="chain" id="PRO_5016286161" evidence="5">
    <location>
        <begin position="22"/>
        <end position="714"/>
    </location>
</feature>
<feature type="compositionally biased region" description="Polar residues" evidence="4">
    <location>
        <begin position="217"/>
        <end position="228"/>
    </location>
</feature>
<protein>
    <submittedName>
        <fullName evidence="6">TPR-like protein</fullName>
    </submittedName>
</protein>
<feature type="non-terminal residue" evidence="6">
    <location>
        <position position="714"/>
    </location>
</feature>
<evidence type="ECO:0000256" key="5">
    <source>
        <dbReference type="SAM" id="SignalP"/>
    </source>
</evidence>
<keyword evidence="7" id="KW-1185">Reference proteome</keyword>
<feature type="non-terminal residue" evidence="6">
    <location>
        <position position="1"/>
    </location>
</feature>
<dbReference type="GO" id="GO:0016567">
    <property type="term" value="P:protein ubiquitination"/>
    <property type="evidence" value="ECO:0007669"/>
    <property type="project" value="TreeGrafter"/>
</dbReference>
<dbReference type="EMBL" id="KZ819603">
    <property type="protein sequence ID" value="PWN34913.1"/>
    <property type="molecule type" value="Genomic_DNA"/>
</dbReference>
<keyword evidence="1 3" id="KW-0802">TPR repeat</keyword>
<dbReference type="PANTHER" id="PTHR12558:SF13">
    <property type="entry name" value="CELL DIVISION CYCLE PROTEIN 27 HOMOLOG"/>
    <property type="match status" value="1"/>
</dbReference>
<feature type="repeat" description="TPR" evidence="3">
    <location>
        <begin position="472"/>
        <end position="505"/>
    </location>
</feature>
<feature type="signal peptide" evidence="5">
    <location>
        <begin position="1"/>
        <end position="21"/>
    </location>
</feature>
<evidence type="ECO:0000256" key="3">
    <source>
        <dbReference type="PROSITE-ProRule" id="PRU00339"/>
    </source>
</evidence>
<feature type="region of interest" description="Disordered" evidence="4">
    <location>
        <begin position="215"/>
        <end position="304"/>
    </location>
</feature>
<dbReference type="GO" id="GO:0005680">
    <property type="term" value="C:anaphase-promoting complex"/>
    <property type="evidence" value="ECO:0007669"/>
    <property type="project" value="TreeGrafter"/>
</dbReference>
<dbReference type="PROSITE" id="PS50005">
    <property type="entry name" value="TPR"/>
    <property type="match status" value="4"/>
</dbReference>
<dbReference type="InterPro" id="IPR011990">
    <property type="entry name" value="TPR-like_helical_dom_sf"/>
</dbReference>
<sequence length="714" mass="77885">DPASIPARRLLASLLLQGAQVFPFGPSVVQSASQSSTSILRANAHAAIELLESGPQDIFMDVGCARIFATACSVLGRLKEAEEALSWTIRESENGENSSESSSSVSSRTKGDDPKPAQRPLTSSENARKASMFSELGRMSSRTNRMDDAKIHLKKARELDQWSWSAWSGLCDIGMTRTASNKRTVAQTITPSSTTSSLARPGSRTDATIASKRMRTMPSSQPGPQTQKAGAGMNGGRGNVTGRVGTANDPANRPASNLVGAKRSRPVMRSIPTSSSSSSDAESVNVPTGGFTSKSETGPKASDKGLMEIVQTAALEASRQAQEYDAIDAQISELLRTLARAYHAVRNARGRLALALLLYGGLSSIHRNCADIQCLLGRAYHDLGRYHLAEKHFLHARHLSPSFLAHMDIFSLSLFHLQREVRLSQLVKELQLLDPTSSITHIAAGNAFALQHEHSAALRSFQKACSAAPNHAYAFTLAGYEASELGDKEKSLQYFREAIRIEKRHWNAYAGIGQIHLQEEKLNAASYYYGQALELQRSNAVLWDIFGRIKMAQGILGEAERSFECALRLDNNSAMSHIKMAETLLRRSTVENDHSTLIKQHERAHNHLLKAVKLAPDEAHVHLMLAKSYMDKGTGSFATLLRNGNRNTNTVASDREDVKDGPEEQQIRATGQATLPNKYRAEIAQHLSTAIDLNPRLSRYVKAMGEGARAALRG</sequence>
<feature type="repeat" description="TPR" evidence="3">
    <location>
        <begin position="370"/>
        <end position="403"/>
    </location>
</feature>
<gene>
    <name evidence="6" type="ORF">FA14DRAFT_105785</name>
</gene>
<dbReference type="SMART" id="SM00028">
    <property type="entry name" value="TPR"/>
    <property type="match status" value="6"/>
</dbReference>
<dbReference type="STRING" id="1280837.A0A316VF22"/>
<dbReference type="InParanoid" id="A0A316VF22"/>
<dbReference type="Gene3D" id="1.25.40.10">
    <property type="entry name" value="Tetratricopeptide repeat domain"/>
    <property type="match status" value="4"/>
</dbReference>
<feature type="repeat" description="TPR" evidence="3">
    <location>
        <begin position="506"/>
        <end position="539"/>
    </location>
</feature>
<dbReference type="AlphaFoldDB" id="A0A316VF22"/>
<feature type="compositionally biased region" description="Polar residues" evidence="4">
    <location>
        <begin position="280"/>
        <end position="296"/>
    </location>
</feature>
<reference evidence="6 7" key="1">
    <citation type="journal article" date="2018" name="Mol. Biol. Evol.">
        <title>Broad Genomic Sampling Reveals a Smut Pathogenic Ancestry of the Fungal Clade Ustilaginomycotina.</title>
        <authorList>
            <person name="Kijpornyongpan T."/>
            <person name="Mondo S.J."/>
            <person name="Barry K."/>
            <person name="Sandor L."/>
            <person name="Lee J."/>
            <person name="Lipzen A."/>
            <person name="Pangilinan J."/>
            <person name="LaButti K."/>
            <person name="Hainaut M."/>
            <person name="Henrissat B."/>
            <person name="Grigoriev I.V."/>
            <person name="Spatafora J.W."/>
            <person name="Aime M.C."/>
        </authorList>
    </citation>
    <scope>NUCLEOTIDE SEQUENCE [LARGE SCALE GENOMIC DNA]</scope>
    <source>
        <strain evidence="6 7">MCA 3882</strain>
    </source>
</reference>
<dbReference type="SUPFAM" id="SSF48452">
    <property type="entry name" value="TPR-like"/>
    <property type="match status" value="2"/>
</dbReference>
<keyword evidence="5" id="KW-0732">Signal</keyword>
<dbReference type="GO" id="GO:0051301">
    <property type="term" value="P:cell division"/>
    <property type="evidence" value="ECO:0007669"/>
    <property type="project" value="TreeGrafter"/>
</dbReference>
<dbReference type="InterPro" id="IPR019734">
    <property type="entry name" value="TPR_rpt"/>
</dbReference>
<dbReference type="Pfam" id="PF13181">
    <property type="entry name" value="TPR_8"/>
    <property type="match status" value="3"/>
</dbReference>
<dbReference type="OrthoDB" id="10248520at2759"/>